<feature type="domain" description="FAD/NAD(P)-binding" evidence="17">
    <location>
        <begin position="182"/>
        <end position="396"/>
    </location>
</feature>
<evidence type="ECO:0000256" key="12">
    <source>
        <dbReference type="PIRSR" id="PIRSR000350-2"/>
    </source>
</evidence>
<dbReference type="GO" id="GO:0045252">
    <property type="term" value="C:oxoglutarate dehydrogenase complex"/>
    <property type="evidence" value="ECO:0007669"/>
    <property type="project" value="TreeGrafter"/>
</dbReference>
<dbReference type="InterPro" id="IPR001100">
    <property type="entry name" value="Pyr_nuc-diS_OxRdtase"/>
</dbReference>
<dbReference type="STRING" id="6265.A0A0B2V3B2"/>
<dbReference type="GO" id="GO:0050660">
    <property type="term" value="F:flavin adenine dinucleotide binding"/>
    <property type="evidence" value="ECO:0007669"/>
    <property type="project" value="TreeGrafter"/>
</dbReference>
<dbReference type="FunFam" id="3.50.50.60:FF:000025">
    <property type="entry name" value="Dihydrolipoyl dehydrogenase"/>
    <property type="match status" value="1"/>
</dbReference>
<dbReference type="PRINTS" id="PR00411">
    <property type="entry name" value="PNDRDTASEI"/>
</dbReference>
<keyword evidence="5 13" id="KW-0274">FAD</keyword>
<dbReference type="Gene3D" id="3.50.50.60">
    <property type="entry name" value="FAD/NAD(P)-binding domain"/>
    <property type="match status" value="3"/>
</dbReference>
<dbReference type="PRINTS" id="PR00368">
    <property type="entry name" value="FADPNR"/>
</dbReference>
<dbReference type="PIRSF" id="PIRSF000350">
    <property type="entry name" value="Mercury_reductase_MerA"/>
    <property type="match status" value="1"/>
</dbReference>
<dbReference type="EC" id="1.8.1.4" evidence="2"/>
<dbReference type="GO" id="GO:0004148">
    <property type="term" value="F:dihydrolipoyl dehydrogenase (NADH) activity"/>
    <property type="evidence" value="ECO:0007669"/>
    <property type="project" value="UniProtKB-EC"/>
</dbReference>
<evidence type="ECO:0000259" key="16">
    <source>
        <dbReference type="Pfam" id="PF02852"/>
    </source>
</evidence>
<evidence type="ECO:0000313" key="18">
    <source>
        <dbReference type="EMBL" id="KHN75937.1"/>
    </source>
</evidence>
<evidence type="ECO:0000256" key="2">
    <source>
        <dbReference type="ARBA" id="ARBA00012608"/>
    </source>
</evidence>
<evidence type="ECO:0000256" key="15">
    <source>
        <dbReference type="RuleBase" id="RU003691"/>
    </source>
</evidence>
<dbReference type="GO" id="GO:0045333">
    <property type="term" value="P:cellular respiration"/>
    <property type="evidence" value="ECO:0007669"/>
    <property type="project" value="UniProtKB-ARBA"/>
</dbReference>
<gene>
    <name evidence="18" type="primary">DLD</name>
    <name evidence="18" type="ORF">Tcan_10536</name>
</gene>
<keyword evidence="13" id="KW-0547">Nucleotide-binding</keyword>
<comment type="caution">
    <text evidence="18">The sequence shown here is derived from an EMBL/GenBank/DDBJ whole genome shotgun (WGS) entry which is preliminary data.</text>
</comment>
<dbReference type="FunFam" id="3.30.390.30:FF:000001">
    <property type="entry name" value="Dihydrolipoyl dehydrogenase"/>
    <property type="match status" value="1"/>
</dbReference>
<dbReference type="EMBL" id="JPKZ01002587">
    <property type="protein sequence ID" value="KHN75937.1"/>
    <property type="molecule type" value="Genomic_DNA"/>
</dbReference>
<evidence type="ECO:0000256" key="3">
    <source>
        <dbReference type="ARBA" id="ARBA00016193"/>
    </source>
</evidence>
<dbReference type="Gene3D" id="3.30.390.30">
    <property type="match status" value="1"/>
</dbReference>
<comment type="cofactor">
    <cofactor evidence="13">
        <name>FAD</name>
        <dbReference type="ChEBI" id="CHEBI:57692"/>
    </cofactor>
    <text evidence="13">Binds 1 FAD per subunit.</text>
</comment>
<protein>
    <recommendedName>
        <fullName evidence="3">Dihydrolipoyl dehydrogenase, mitochondrial</fullName>
        <ecNumber evidence="2">1.8.1.4</ecNumber>
    </recommendedName>
    <alternativeName>
        <fullName evidence="10">Dihydrolipoamide dehydrogenase</fullName>
    </alternativeName>
</protein>
<dbReference type="AlphaFoldDB" id="A0A0B2V3B2"/>
<sequence>MSSICRQILVRPLCRYQFLASASRAFSSGNEVDLVVIGSGPGGYVAAIKAAQLGMKTVCVEKDPTFGGTCLNVGCIPSKSLLNNSHYYHMAKSGDLNNRGVEVKPTLNLEKMMAAKAGAVKALTGGIALLFKANKVQPINGVGTIVGPNEVSVKKTDGSTENVKTRNILIATGSEVTPFPGIDIDEQQVSVKKTDGSTENVKTRNILIATGSEVTPFPGIDIDEQQIVSSTGALSLKKVPEKMVVIGAGVIGSELGSVWQRLGAQVTVVEFLDHAGGAGIDMELAKLFHRTLSKQGMKFLLSTKVLGAKKEGNKIMVQTEAVKGGKAQTLEADTLLVAIGRRPYTAELGVENVGIKLDERGRVPVNERFQTCVPSIYAIGDVIQGPMLAHKAEDEGVLCVEGMAGGPTHIDYNCIPSVVYTHPEVAWVGKSEEMLKAENVKYKVGKFPFSANSRAKTNNETEGFVKVLGDKETDRLLGVHIMGPNAGEMIAEAVIGLEYGASCEDIARVCHAHPTLSEAFREANLHAYCGKTINNV</sequence>
<keyword evidence="8" id="KW-1015">Disulfide bond</keyword>
<feature type="binding site" evidence="13">
    <location>
        <position position="270"/>
    </location>
    <ligand>
        <name>NAD(+)</name>
        <dbReference type="ChEBI" id="CHEBI:57540"/>
    </ligand>
</feature>
<dbReference type="GO" id="GO:0006103">
    <property type="term" value="P:2-oxoglutarate metabolic process"/>
    <property type="evidence" value="ECO:0007669"/>
    <property type="project" value="TreeGrafter"/>
</dbReference>
<reference evidence="18 19" key="1">
    <citation type="submission" date="2014-11" db="EMBL/GenBank/DDBJ databases">
        <title>Genetic blueprint of the zoonotic pathogen Toxocara canis.</title>
        <authorList>
            <person name="Zhu X.-Q."/>
            <person name="Korhonen P.K."/>
            <person name="Cai H."/>
            <person name="Young N.D."/>
            <person name="Nejsum P."/>
            <person name="von Samson-Himmelstjerna G."/>
            <person name="Boag P.R."/>
            <person name="Tan P."/>
            <person name="Li Q."/>
            <person name="Min J."/>
            <person name="Yang Y."/>
            <person name="Wang X."/>
            <person name="Fang X."/>
            <person name="Hall R.S."/>
            <person name="Hofmann A."/>
            <person name="Sternberg P.W."/>
            <person name="Jex A.R."/>
            <person name="Gasser R.B."/>
        </authorList>
    </citation>
    <scope>NUCLEOTIDE SEQUENCE [LARGE SCALE GENOMIC DNA]</scope>
    <source>
        <strain evidence="18">PN_DK_2014</strain>
    </source>
</reference>
<evidence type="ECO:0000256" key="4">
    <source>
        <dbReference type="ARBA" id="ARBA00022630"/>
    </source>
</evidence>
<evidence type="ECO:0000256" key="8">
    <source>
        <dbReference type="ARBA" id="ARBA00023157"/>
    </source>
</evidence>
<evidence type="ECO:0000256" key="6">
    <source>
        <dbReference type="ARBA" id="ARBA00023002"/>
    </source>
</evidence>
<dbReference type="InterPro" id="IPR012999">
    <property type="entry name" value="Pyr_OxRdtase_I_AS"/>
</dbReference>
<keyword evidence="6 15" id="KW-0560">Oxidoreductase</keyword>
<dbReference type="InterPro" id="IPR023753">
    <property type="entry name" value="FAD/NAD-binding_dom"/>
</dbReference>
<dbReference type="OMA" id="CAQLGMK"/>
<keyword evidence="19" id="KW-1185">Reference proteome</keyword>
<feature type="binding site" evidence="13">
    <location>
        <position position="381"/>
    </location>
    <ligand>
        <name>FAD</name>
        <dbReference type="ChEBI" id="CHEBI:57692"/>
    </ligand>
</feature>
<feature type="binding site" evidence="13">
    <location>
        <begin position="247"/>
        <end position="254"/>
    </location>
    <ligand>
        <name>NAD(+)</name>
        <dbReference type="ChEBI" id="CHEBI:57540"/>
    </ligand>
</feature>
<keyword evidence="7 13" id="KW-0520">NAD</keyword>
<dbReference type="OrthoDB" id="361797at2759"/>
<evidence type="ECO:0000256" key="1">
    <source>
        <dbReference type="ARBA" id="ARBA00007532"/>
    </source>
</evidence>
<evidence type="ECO:0000259" key="17">
    <source>
        <dbReference type="Pfam" id="PF07992"/>
    </source>
</evidence>
<dbReference type="SUPFAM" id="SSF55424">
    <property type="entry name" value="FAD/NAD-linked reductases, dimerisation (C-terminal) domain"/>
    <property type="match status" value="1"/>
</dbReference>
<dbReference type="GO" id="GO:0005739">
    <property type="term" value="C:mitochondrion"/>
    <property type="evidence" value="ECO:0007669"/>
    <property type="project" value="TreeGrafter"/>
</dbReference>
<dbReference type="SUPFAM" id="SSF51905">
    <property type="entry name" value="FAD/NAD(P)-binding domain"/>
    <property type="match status" value="1"/>
</dbReference>
<comment type="similarity">
    <text evidence="1 15">Belongs to the class-I pyridine nucleotide-disulfide oxidoreductase family.</text>
</comment>
<evidence type="ECO:0000256" key="10">
    <source>
        <dbReference type="ARBA" id="ARBA00031281"/>
    </source>
</evidence>
<feature type="binding site" evidence="13">
    <location>
        <position position="79"/>
    </location>
    <ligand>
        <name>FAD</name>
        <dbReference type="ChEBI" id="CHEBI:57692"/>
    </ligand>
</feature>
<dbReference type="Pfam" id="PF07992">
    <property type="entry name" value="Pyr_redox_2"/>
    <property type="match status" value="2"/>
</dbReference>
<evidence type="ECO:0000256" key="13">
    <source>
        <dbReference type="PIRSR" id="PIRSR000350-3"/>
    </source>
</evidence>
<evidence type="ECO:0000256" key="11">
    <source>
        <dbReference type="ARBA" id="ARBA00049187"/>
    </source>
</evidence>
<dbReference type="PANTHER" id="PTHR22912:SF151">
    <property type="entry name" value="DIHYDROLIPOYL DEHYDROGENASE, MITOCHONDRIAL"/>
    <property type="match status" value="1"/>
</dbReference>
<dbReference type="Proteomes" id="UP000031036">
    <property type="component" value="Unassembled WGS sequence"/>
</dbReference>
<dbReference type="InterPro" id="IPR036188">
    <property type="entry name" value="FAD/NAD-bd_sf"/>
</dbReference>
<evidence type="ECO:0000313" key="19">
    <source>
        <dbReference type="Proteomes" id="UP000031036"/>
    </source>
</evidence>
<organism evidence="18 19">
    <name type="scientific">Toxocara canis</name>
    <name type="common">Canine roundworm</name>
    <dbReference type="NCBI Taxonomy" id="6265"/>
    <lineage>
        <taxon>Eukaryota</taxon>
        <taxon>Metazoa</taxon>
        <taxon>Ecdysozoa</taxon>
        <taxon>Nematoda</taxon>
        <taxon>Chromadorea</taxon>
        <taxon>Rhabditida</taxon>
        <taxon>Spirurina</taxon>
        <taxon>Ascaridomorpha</taxon>
        <taxon>Ascaridoidea</taxon>
        <taxon>Toxocaridae</taxon>
        <taxon>Toxocara</taxon>
    </lineage>
</organism>
<feature type="domain" description="Pyridine nucleotide-disulphide oxidoreductase dimerisation" evidence="16">
    <location>
        <begin position="415"/>
        <end position="523"/>
    </location>
</feature>
<feature type="active site" description="Proton acceptor" evidence="12">
    <location>
        <position position="513"/>
    </location>
</feature>
<keyword evidence="4 15" id="KW-0285">Flavoprotein</keyword>
<accession>A0A0B2V3B2</accession>
<feature type="domain" description="FAD/NAD(P)-binding" evidence="17">
    <location>
        <begin position="33"/>
        <end position="179"/>
    </location>
</feature>
<evidence type="ECO:0000256" key="9">
    <source>
        <dbReference type="ARBA" id="ARBA00023284"/>
    </source>
</evidence>
<dbReference type="InterPro" id="IPR016156">
    <property type="entry name" value="FAD/NAD-linked_Rdtase_dimer_sf"/>
</dbReference>
<dbReference type="InterPro" id="IPR050151">
    <property type="entry name" value="Class-I_Pyr_Nuc-Dis_Oxidored"/>
</dbReference>
<name>A0A0B2V3B2_TOXCA</name>
<dbReference type="GO" id="GO:0045254">
    <property type="term" value="C:pyruvate dehydrogenase complex"/>
    <property type="evidence" value="ECO:0007669"/>
    <property type="project" value="UniProtKB-ARBA"/>
</dbReference>
<evidence type="ECO:0000256" key="14">
    <source>
        <dbReference type="PIRSR" id="PIRSR000350-4"/>
    </source>
</evidence>
<dbReference type="FunFam" id="3.50.50.60:FF:000001">
    <property type="entry name" value="Dihydrolipoyl dehydrogenase, mitochondrial"/>
    <property type="match status" value="1"/>
</dbReference>
<evidence type="ECO:0000256" key="5">
    <source>
        <dbReference type="ARBA" id="ARBA00022827"/>
    </source>
</evidence>
<dbReference type="Pfam" id="PF02852">
    <property type="entry name" value="Pyr_redox_dim"/>
    <property type="match status" value="1"/>
</dbReference>
<evidence type="ECO:0000256" key="7">
    <source>
        <dbReference type="ARBA" id="ARBA00023027"/>
    </source>
</evidence>
<feature type="binding site" evidence="13">
    <location>
        <begin position="387"/>
        <end position="390"/>
    </location>
    <ligand>
        <name>FAD</name>
        <dbReference type="ChEBI" id="CHEBI:57692"/>
    </ligand>
</feature>
<feature type="disulfide bond" description="Redox-active" evidence="14">
    <location>
        <begin position="70"/>
        <end position="75"/>
    </location>
</feature>
<dbReference type="PROSITE" id="PS00076">
    <property type="entry name" value="PYRIDINE_REDOX_1"/>
    <property type="match status" value="1"/>
</dbReference>
<keyword evidence="9 15" id="KW-0676">Redox-active center</keyword>
<dbReference type="PANTHER" id="PTHR22912">
    <property type="entry name" value="DISULFIDE OXIDOREDUCTASE"/>
    <property type="match status" value="1"/>
</dbReference>
<proteinExistence type="inferred from homology"/>
<comment type="catalytic activity">
    <reaction evidence="11">
        <text>N(6)-[(R)-dihydrolipoyl]-L-lysyl-[protein] + NAD(+) = N(6)-[(R)-lipoyl]-L-lysyl-[protein] + NADH + H(+)</text>
        <dbReference type="Rhea" id="RHEA:15045"/>
        <dbReference type="Rhea" id="RHEA-COMP:10474"/>
        <dbReference type="Rhea" id="RHEA-COMP:10475"/>
        <dbReference type="ChEBI" id="CHEBI:15378"/>
        <dbReference type="ChEBI" id="CHEBI:57540"/>
        <dbReference type="ChEBI" id="CHEBI:57945"/>
        <dbReference type="ChEBI" id="CHEBI:83099"/>
        <dbReference type="ChEBI" id="CHEBI:83100"/>
        <dbReference type="EC" id="1.8.1.4"/>
    </reaction>
</comment>
<feature type="binding site" evidence="13">
    <location>
        <begin position="210"/>
        <end position="212"/>
    </location>
    <ligand>
        <name>FAD</name>
        <dbReference type="ChEBI" id="CHEBI:57692"/>
    </ligand>
</feature>
<feature type="binding site" evidence="13">
    <location>
        <position position="143"/>
    </location>
    <ligand>
        <name>FAD</name>
        <dbReference type="ChEBI" id="CHEBI:57692"/>
    </ligand>
</feature>
<dbReference type="InterPro" id="IPR004099">
    <property type="entry name" value="Pyr_nucl-diS_OxRdtase_dimer"/>
</dbReference>
<feature type="binding site" evidence="13">
    <location>
        <position position="340"/>
    </location>
    <ligand>
        <name>NAD(+)</name>
        <dbReference type="ChEBI" id="CHEBI:57540"/>
    </ligand>
</feature>